<dbReference type="InterPro" id="IPR002410">
    <property type="entry name" value="Peptidase_S33"/>
</dbReference>
<dbReference type="PIRSF" id="PIRSF005539">
    <property type="entry name" value="Pept_S33_TRI_F1"/>
    <property type="match status" value="1"/>
</dbReference>
<dbReference type="InterPro" id="IPR050266">
    <property type="entry name" value="AB_hydrolase_sf"/>
</dbReference>
<dbReference type="PRINTS" id="PR00793">
    <property type="entry name" value="PROAMNOPTASE"/>
</dbReference>
<keyword evidence="6" id="KW-1185">Reference proteome</keyword>
<gene>
    <name evidence="5" type="ORF">ACFOKA_09425</name>
</gene>
<evidence type="ECO:0000256" key="3">
    <source>
        <dbReference type="PIRNR" id="PIRNR005539"/>
    </source>
</evidence>
<dbReference type="InterPro" id="IPR029058">
    <property type="entry name" value="AB_hydrolase_fold"/>
</dbReference>
<comment type="caution">
    <text evidence="5">The sequence shown here is derived from an EMBL/GenBank/DDBJ whole genome shotgun (WGS) entry which is preliminary data.</text>
</comment>
<dbReference type="EMBL" id="JBHRSL010000010">
    <property type="protein sequence ID" value="MFC3052123.1"/>
    <property type="molecule type" value="Genomic_DNA"/>
</dbReference>
<dbReference type="InterPro" id="IPR000073">
    <property type="entry name" value="AB_hydrolase_1"/>
</dbReference>
<dbReference type="Proteomes" id="UP001595444">
    <property type="component" value="Unassembled WGS sequence"/>
</dbReference>
<sequence>MTSYTHAERRPDEVIKVRLNEGYEVVAYSFGSGDNILFCANGGPGLPCDYIRDSHSVMADKGYRVIAWDQLGCGASDRPDDTSLWTLKRYVGEAEQVRKSLGLGKIHFLGQSWGTWMGTEYALTYPENLRSLILANGACDIPHLVDELNRLRGSLGPETVAMMQRHEAEGTLDHPAYQAAITLLNYRHVCRLDIWPDAVNRSLSDWNMAPYETMQGPNEFTYTGNMKDWNRIPDMHKIKVPSLVLTGLYDELTPACSTKMHNALSNSQIHVFQNSSHMPFFEEPDLYFNKLASFLADV</sequence>
<feature type="domain" description="AB hydrolase-1" evidence="4">
    <location>
        <begin position="59"/>
        <end position="284"/>
    </location>
</feature>
<proteinExistence type="inferred from homology"/>
<dbReference type="SUPFAM" id="SSF53474">
    <property type="entry name" value="alpha/beta-Hydrolases"/>
    <property type="match status" value="1"/>
</dbReference>
<dbReference type="GO" id="GO:0016787">
    <property type="term" value="F:hydrolase activity"/>
    <property type="evidence" value="ECO:0007669"/>
    <property type="project" value="UniProtKB-KW"/>
</dbReference>
<comment type="similarity">
    <text evidence="1 3">Belongs to the peptidase S33 family.</text>
</comment>
<evidence type="ECO:0000256" key="1">
    <source>
        <dbReference type="ARBA" id="ARBA00010088"/>
    </source>
</evidence>
<keyword evidence="2 3" id="KW-0378">Hydrolase</keyword>
<dbReference type="Pfam" id="PF00561">
    <property type="entry name" value="Abhydrolase_1"/>
    <property type="match status" value="1"/>
</dbReference>
<name>A0ABV7D511_9PROT</name>
<dbReference type="RefSeq" id="WP_194214190.1">
    <property type="nucleotide sequence ID" value="NZ_CP061205.1"/>
</dbReference>
<dbReference type="PANTHER" id="PTHR43798:SF31">
    <property type="entry name" value="AB HYDROLASE SUPERFAMILY PROTEIN YCLE"/>
    <property type="match status" value="1"/>
</dbReference>
<evidence type="ECO:0000313" key="5">
    <source>
        <dbReference type="EMBL" id="MFC3052123.1"/>
    </source>
</evidence>
<accession>A0ABV7D511</accession>
<dbReference type="PANTHER" id="PTHR43798">
    <property type="entry name" value="MONOACYLGLYCEROL LIPASE"/>
    <property type="match status" value="1"/>
</dbReference>
<protein>
    <submittedName>
        <fullName evidence="5">Proline iminopeptidase-family hydrolase</fullName>
    </submittedName>
</protein>
<dbReference type="NCBIfam" id="TIGR01250">
    <property type="entry name" value="pro_imino_pep_2"/>
    <property type="match status" value="1"/>
</dbReference>
<evidence type="ECO:0000256" key="2">
    <source>
        <dbReference type="ARBA" id="ARBA00022801"/>
    </source>
</evidence>
<organism evidence="5 6">
    <name type="scientific">Kordiimonas pumila</name>
    <dbReference type="NCBI Taxonomy" id="2161677"/>
    <lineage>
        <taxon>Bacteria</taxon>
        <taxon>Pseudomonadati</taxon>
        <taxon>Pseudomonadota</taxon>
        <taxon>Alphaproteobacteria</taxon>
        <taxon>Kordiimonadales</taxon>
        <taxon>Kordiimonadaceae</taxon>
        <taxon>Kordiimonas</taxon>
    </lineage>
</organism>
<dbReference type="PRINTS" id="PR00111">
    <property type="entry name" value="ABHYDROLASE"/>
</dbReference>
<evidence type="ECO:0000313" key="6">
    <source>
        <dbReference type="Proteomes" id="UP001595444"/>
    </source>
</evidence>
<reference evidence="6" key="1">
    <citation type="journal article" date="2019" name="Int. J. Syst. Evol. Microbiol.">
        <title>The Global Catalogue of Microorganisms (GCM) 10K type strain sequencing project: providing services to taxonomists for standard genome sequencing and annotation.</title>
        <authorList>
            <consortium name="The Broad Institute Genomics Platform"/>
            <consortium name="The Broad Institute Genome Sequencing Center for Infectious Disease"/>
            <person name="Wu L."/>
            <person name="Ma J."/>
        </authorList>
    </citation>
    <scope>NUCLEOTIDE SEQUENCE [LARGE SCALE GENOMIC DNA]</scope>
    <source>
        <strain evidence="6">KCTC 62164</strain>
    </source>
</reference>
<dbReference type="Gene3D" id="3.40.50.1820">
    <property type="entry name" value="alpha/beta hydrolase"/>
    <property type="match status" value="1"/>
</dbReference>
<dbReference type="InterPro" id="IPR005945">
    <property type="entry name" value="Pro_imino_pep"/>
</dbReference>
<evidence type="ECO:0000259" key="4">
    <source>
        <dbReference type="Pfam" id="PF00561"/>
    </source>
</evidence>